<dbReference type="Pfam" id="PF07963">
    <property type="entry name" value="N_methyl"/>
    <property type="match status" value="1"/>
</dbReference>
<dbReference type="InterPro" id="IPR012902">
    <property type="entry name" value="N_methyl_site"/>
</dbReference>
<organism evidence="2 3">
    <name type="scientific">Candidatus Magnetobacterium bavaricum</name>
    <dbReference type="NCBI Taxonomy" id="29290"/>
    <lineage>
        <taxon>Bacteria</taxon>
        <taxon>Pseudomonadati</taxon>
        <taxon>Nitrospirota</taxon>
        <taxon>Thermodesulfovibrionia</taxon>
        <taxon>Thermodesulfovibrionales</taxon>
        <taxon>Candidatus Magnetobacteriaceae</taxon>
        <taxon>Candidatus Magnetobacterium</taxon>
    </lineage>
</organism>
<dbReference type="AlphaFoldDB" id="A0A0F3GY10"/>
<proteinExistence type="predicted"/>
<dbReference type="PROSITE" id="PS00409">
    <property type="entry name" value="PROKAR_NTER_METHYL"/>
    <property type="match status" value="1"/>
</dbReference>
<dbReference type="NCBIfam" id="TIGR02532">
    <property type="entry name" value="IV_pilin_GFxxxE"/>
    <property type="match status" value="1"/>
</dbReference>
<reference evidence="2 3" key="1">
    <citation type="submission" date="2015-02" db="EMBL/GenBank/DDBJ databases">
        <title>Single-cell genomics of uncultivated deep-branching MTB reveals a conserved set of magnetosome genes.</title>
        <authorList>
            <person name="Kolinko S."/>
            <person name="Richter M."/>
            <person name="Glockner F.O."/>
            <person name="Brachmann A."/>
            <person name="Schuler D."/>
        </authorList>
    </citation>
    <scope>NUCLEOTIDE SEQUENCE [LARGE SCALE GENOMIC DNA]</scope>
    <source>
        <strain evidence="2">TM-1</strain>
    </source>
</reference>
<gene>
    <name evidence="2" type="ORF">MBAV_000965</name>
</gene>
<comment type="caution">
    <text evidence="2">The sequence shown here is derived from an EMBL/GenBank/DDBJ whole genome shotgun (WGS) entry which is preliminary data.</text>
</comment>
<sequence length="45" mass="5207">MRGFTLIEVLVAVSLFSVISLALYNTYFLSDRAISGMDDYMWRLQ</sequence>
<keyword evidence="3" id="KW-1185">Reference proteome</keyword>
<keyword evidence="1" id="KW-0472">Membrane</keyword>
<keyword evidence="1" id="KW-1133">Transmembrane helix</keyword>
<dbReference type="Proteomes" id="UP000033423">
    <property type="component" value="Unassembled WGS sequence"/>
</dbReference>
<protein>
    <submittedName>
        <fullName evidence="2">Protein containing Prepilin-type cleavage/methylation</fullName>
    </submittedName>
</protein>
<feature type="non-terminal residue" evidence="2">
    <location>
        <position position="45"/>
    </location>
</feature>
<name>A0A0F3GY10_9BACT</name>
<feature type="transmembrane region" description="Helical" evidence="1">
    <location>
        <begin position="6"/>
        <end position="27"/>
    </location>
</feature>
<accession>A0A0F3GY10</accession>
<evidence type="ECO:0000256" key="1">
    <source>
        <dbReference type="SAM" id="Phobius"/>
    </source>
</evidence>
<dbReference type="EMBL" id="LACI01000437">
    <property type="protein sequence ID" value="KJU86839.1"/>
    <property type="molecule type" value="Genomic_DNA"/>
</dbReference>
<evidence type="ECO:0000313" key="2">
    <source>
        <dbReference type="EMBL" id="KJU86839.1"/>
    </source>
</evidence>
<keyword evidence="1" id="KW-0812">Transmembrane</keyword>
<evidence type="ECO:0000313" key="3">
    <source>
        <dbReference type="Proteomes" id="UP000033423"/>
    </source>
</evidence>